<evidence type="ECO:0000256" key="1">
    <source>
        <dbReference type="SAM" id="MobiDB-lite"/>
    </source>
</evidence>
<gene>
    <name evidence="2" type="ORF">BDY21DRAFT_131914</name>
</gene>
<accession>A0A6A6PBJ7</accession>
<protein>
    <submittedName>
        <fullName evidence="2">Uncharacterized protein</fullName>
    </submittedName>
</protein>
<name>A0A6A6PBJ7_9PEZI</name>
<proteinExistence type="predicted"/>
<evidence type="ECO:0000313" key="2">
    <source>
        <dbReference type="EMBL" id="KAF2460793.1"/>
    </source>
</evidence>
<sequence length="179" mass="19417">MRATRRRATPARWAGVMPSAASGESQPRKQPSLCRVLRGAVTRSAPRPVRAISCLAASPPLLPPQKLRLGGVCSGWISFFVLRLAVIGAGFDDKGDRSSFPVPHVFFSHTRSTRFILFAPAAVAANQGGLVLDPFRGRPSPRRRPQMLLLRFSSGPFCREDGLLQSVRCDVSPAEGRSP</sequence>
<dbReference type="Proteomes" id="UP000799766">
    <property type="component" value="Unassembled WGS sequence"/>
</dbReference>
<dbReference type="EMBL" id="MU001672">
    <property type="protein sequence ID" value="KAF2460793.1"/>
    <property type="molecule type" value="Genomic_DNA"/>
</dbReference>
<organism evidence="2 3">
    <name type="scientific">Lineolata rhizophorae</name>
    <dbReference type="NCBI Taxonomy" id="578093"/>
    <lineage>
        <taxon>Eukaryota</taxon>
        <taxon>Fungi</taxon>
        <taxon>Dikarya</taxon>
        <taxon>Ascomycota</taxon>
        <taxon>Pezizomycotina</taxon>
        <taxon>Dothideomycetes</taxon>
        <taxon>Dothideomycetes incertae sedis</taxon>
        <taxon>Lineolatales</taxon>
        <taxon>Lineolataceae</taxon>
        <taxon>Lineolata</taxon>
    </lineage>
</organism>
<keyword evidence="3" id="KW-1185">Reference proteome</keyword>
<reference evidence="2" key="1">
    <citation type="journal article" date="2020" name="Stud. Mycol.">
        <title>101 Dothideomycetes genomes: a test case for predicting lifestyles and emergence of pathogens.</title>
        <authorList>
            <person name="Haridas S."/>
            <person name="Albert R."/>
            <person name="Binder M."/>
            <person name="Bloem J."/>
            <person name="Labutti K."/>
            <person name="Salamov A."/>
            <person name="Andreopoulos B."/>
            <person name="Baker S."/>
            <person name="Barry K."/>
            <person name="Bills G."/>
            <person name="Bluhm B."/>
            <person name="Cannon C."/>
            <person name="Castanera R."/>
            <person name="Culley D."/>
            <person name="Daum C."/>
            <person name="Ezra D."/>
            <person name="Gonzalez J."/>
            <person name="Henrissat B."/>
            <person name="Kuo A."/>
            <person name="Liang C."/>
            <person name="Lipzen A."/>
            <person name="Lutzoni F."/>
            <person name="Magnuson J."/>
            <person name="Mondo S."/>
            <person name="Nolan M."/>
            <person name="Ohm R."/>
            <person name="Pangilinan J."/>
            <person name="Park H.-J."/>
            <person name="Ramirez L."/>
            <person name="Alfaro M."/>
            <person name="Sun H."/>
            <person name="Tritt A."/>
            <person name="Yoshinaga Y."/>
            <person name="Zwiers L.-H."/>
            <person name="Turgeon B."/>
            <person name="Goodwin S."/>
            <person name="Spatafora J."/>
            <person name="Crous P."/>
            <person name="Grigoriev I."/>
        </authorList>
    </citation>
    <scope>NUCLEOTIDE SEQUENCE</scope>
    <source>
        <strain evidence="2">ATCC 16933</strain>
    </source>
</reference>
<evidence type="ECO:0000313" key="3">
    <source>
        <dbReference type="Proteomes" id="UP000799766"/>
    </source>
</evidence>
<dbReference type="AlphaFoldDB" id="A0A6A6PBJ7"/>
<feature type="region of interest" description="Disordered" evidence="1">
    <location>
        <begin position="1"/>
        <end position="31"/>
    </location>
</feature>